<evidence type="ECO:0000313" key="3">
    <source>
        <dbReference type="EMBL" id="KAL2832245.1"/>
    </source>
</evidence>
<protein>
    <recommendedName>
        <fullName evidence="5">Ser-Thr-rich glycosyl-phosphatidyl-inositol-anchored membrane family-domain-containing protein</fullName>
    </recommendedName>
</protein>
<evidence type="ECO:0000256" key="1">
    <source>
        <dbReference type="SAM" id="MobiDB-lite"/>
    </source>
</evidence>
<dbReference type="EMBL" id="JBFXLU010000266">
    <property type="protein sequence ID" value="KAL2832245.1"/>
    <property type="molecule type" value="Genomic_DNA"/>
</dbReference>
<feature type="compositionally biased region" description="Low complexity" evidence="1">
    <location>
        <begin position="140"/>
        <end position="202"/>
    </location>
</feature>
<reference evidence="3 4" key="1">
    <citation type="submission" date="2024-07" db="EMBL/GenBank/DDBJ databases">
        <title>Section-level genome sequencing and comparative genomics of Aspergillus sections Usti and Cavernicolus.</title>
        <authorList>
            <consortium name="Lawrence Berkeley National Laboratory"/>
            <person name="Nybo J.L."/>
            <person name="Vesth T.C."/>
            <person name="Theobald S."/>
            <person name="Frisvad J.C."/>
            <person name="Larsen T.O."/>
            <person name="Kjaerboelling I."/>
            <person name="Rothschild-Mancinelli K."/>
            <person name="Lyhne E.K."/>
            <person name="Kogle M.E."/>
            <person name="Barry K."/>
            <person name="Clum A."/>
            <person name="Na H."/>
            <person name="Ledsgaard L."/>
            <person name="Lin J."/>
            <person name="Lipzen A."/>
            <person name="Kuo A."/>
            <person name="Riley R."/>
            <person name="Mondo S."/>
            <person name="Labutti K."/>
            <person name="Haridas S."/>
            <person name="Pangalinan J."/>
            <person name="Salamov A.A."/>
            <person name="Simmons B.A."/>
            <person name="Magnuson J.K."/>
            <person name="Chen J."/>
            <person name="Drula E."/>
            <person name="Henrissat B."/>
            <person name="Wiebenga A."/>
            <person name="Lubbers R.J."/>
            <person name="Gomes A.C."/>
            <person name="Makela M.R."/>
            <person name="Stajich J."/>
            <person name="Grigoriev I.V."/>
            <person name="Mortensen U.H."/>
            <person name="De Vries R.P."/>
            <person name="Baker S.E."/>
            <person name="Andersen M.R."/>
        </authorList>
    </citation>
    <scope>NUCLEOTIDE SEQUENCE [LARGE SCALE GENOMIC DNA]</scope>
    <source>
        <strain evidence="3 4">CBS 123904</strain>
    </source>
</reference>
<evidence type="ECO:0000256" key="2">
    <source>
        <dbReference type="SAM" id="SignalP"/>
    </source>
</evidence>
<keyword evidence="4" id="KW-1185">Reference proteome</keyword>
<evidence type="ECO:0008006" key="5">
    <source>
        <dbReference type="Google" id="ProtNLM"/>
    </source>
</evidence>
<gene>
    <name evidence="3" type="ORF">BJY01DRAFT_253955</name>
</gene>
<feature type="chain" id="PRO_5045086326" description="Ser-Thr-rich glycosyl-phosphatidyl-inositol-anchored membrane family-domain-containing protein" evidence="2">
    <location>
        <begin position="18"/>
        <end position="229"/>
    </location>
</feature>
<feature type="signal peptide" evidence="2">
    <location>
        <begin position="1"/>
        <end position="17"/>
    </location>
</feature>
<dbReference type="Proteomes" id="UP001610446">
    <property type="component" value="Unassembled WGS sequence"/>
</dbReference>
<keyword evidence="2" id="KW-0732">Signal</keyword>
<evidence type="ECO:0000313" key="4">
    <source>
        <dbReference type="Proteomes" id="UP001610446"/>
    </source>
</evidence>
<feature type="region of interest" description="Disordered" evidence="1">
    <location>
        <begin position="140"/>
        <end position="207"/>
    </location>
</feature>
<sequence length="229" mass="23618">MLSVLLSTLLLTPLAAAQTVQDLWTFPKAPDFTTNITVGTTVEVRWKPLLNETFGLYCTECDITDVDLWATGKDISRLLEAGINIQTTQSYQWKVTFDASDVKSSPAFALRFLPAGAKWDGTGGQEVSSPQFNILAAASSSSSSSTTPSASTMETPSTSSSSSSTVSTSSTAATESAGTTATDETTTSASSATPDATPTDPSDNSAAGAHLSARVALGAIALVGSFILL</sequence>
<organism evidence="3 4">
    <name type="scientific">Aspergillus pseudoustus</name>
    <dbReference type="NCBI Taxonomy" id="1810923"/>
    <lineage>
        <taxon>Eukaryota</taxon>
        <taxon>Fungi</taxon>
        <taxon>Dikarya</taxon>
        <taxon>Ascomycota</taxon>
        <taxon>Pezizomycotina</taxon>
        <taxon>Eurotiomycetes</taxon>
        <taxon>Eurotiomycetidae</taxon>
        <taxon>Eurotiales</taxon>
        <taxon>Aspergillaceae</taxon>
        <taxon>Aspergillus</taxon>
        <taxon>Aspergillus subgen. Nidulantes</taxon>
    </lineage>
</organism>
<name>A0ABR4IWX3_9EURO</name>
<accession>A0ABR4IWX3</accession>
<comment type="caution">
    <text evidence="3">The sequence shown here is derived from an EMBL/GenBank/DDBJ whole genome shotgun (WGS) entry which is preliminary data.</text>
</comment>
<proteinExistence type="predicted"/>